<organism evidence="2 3">
    <name type="scientific">Paragonimus westermani</name>
    <dbReference type="NCBI Taxonomy" id="34504"/>
    <lineage>
        <taxon>Eukaryota</taxon>
        <taxon>Metazoa</taxon>
        <taxon>Spiralia</taxon>
        <taxon>Lophotrochozoa</taxon>
        <taxon>Platyhelminthes</taxon>
        <taxon>Trematoda</taxon>
        <taxon>Digenea</taxon>
        <taxon>Plagiorchiida</taxon>
        <taxon>Troglotremata</taxon>
        <taxon>Troglotrematidae</taxon>
        <taxon>Paragonimus</taxon>
    </lineage>
</organism>
<evidence type="ECO:0000313" key="3">
    <source>
        <dbReference type="Proteomes" id="UP000324629"/>
    </source>
</evidence>
<name>A0A5J4P542_9TREM</name>
<evidence type="ECO:0008006" key="4">
    <source>
        <dbReference type="Google" id="ProtNLM"/>
    </source>
</evidence>
<comment type="caution">
    <text evidence="2">The sequence shown here is derived from an EMBL/GenBank/DDBJ whole genome shotgun (WGS) entry which is preliminary data.</text>
</comment>
<sequence length="1190" mass="132821">MDDDDLTQDILEQFDLICTQHQLENAGSKEHAFLPATILGPKSLQTSRFLTSSFVDDLSTKKTTLDRTTSLDASTTIRRDNLSPHASFTKDAFRNVTSDHMECEQLKKEVATLREELYMKLGELATIKESANRTNAIKSDTIVRLESSLNNEREEFQRKVSELTTQLAFREADYRLVTSELARIKEQLTAVKVPTPQDRASDFSPASQLIASVIASPQSDYKHEPQQSVISRSPTDCHLPAPVTPVPSRRRPRHLDGTWTVGIPIKPVLRMMPSVDPPKFTNGYHVCAADAPSALEILSEEPGLVETPRKRRRAEQCISDNHEYREIPSDRHKNVAAPMVDAAVETEPSVASAPLSRKLAFRVSGKPADLQTTEWSGAPRYPSLHPTLEDLASDLMRLAVSDERFSPNLVDSPHRLLDKENILPELNSCPRTNVFQGVSKTSWQSTDSYLNGIRTLTVKASDERQSLLYGNKTPPRMVKAATYSSVLTESLAHLMVRMEEVLKLVPEALLVSSSPTDPLKRPAFNSSFKTELPRFADVGSSAVIGDEAGEEMSCLGEDPFAGAPPSQIIAPLTHLPPRKAPVKLPALRTAHSSVPENLPRTTLPFSKSPTCFSIVNADLGPTRPDEPLFQRAILCFRQLQCILYACQSWQVALCSSLPSTTLCPPAHVLKTSTTSVTTENRIGCDCQIAGLLSGFIRDLSNIYMFHWKSTKRVRSRFSPIQRHSVTTATFITSDQSHLLTDSVRSRFSVHSDERNNRRLSPMITVFSALSLDLAALVACCSTVTDSNPKDSLDNKGEVRSPRRVPPRTDTLPFLMLFCSRPASLFSLIDCMVLAFGTSIWIDKQQTTQQANSDDTSVTSAIIPSLAFVRLLRYMVAHGHWDLGHRGGSWWDSNTSAESDGLKSVFSNSGYTYVDQVNLLFVILLCLHVKPQVSKLFTYGRSIRNFVLRNTRQVLFASLTFVLFVSDERYDFLFSVFGSTMSCRLLVVLTWVRQLSCAITEEPSATYHSTSEVQDTQSLSVTDSQILELLDEFSGFVGALISRAEVTWPDSCACKAEVYSTLIHLAATPLHRLLTAPSTLHQENWLNSTRDRHRILTIHLRCVAALGQLTRVLNGLLWRHGDACFQTYTDSLPYYFFLISSLSKWIRHLKSSSFSNSAFAHLWPYDRVLQPELVEELHDFDSTGEYSLKSD</sequence>
<dbReference type="EMBL" id="QNGE01000016">
    <property type="protein sequence ID" value="KAA3682423.1"/>
    <property type="molecule type" value="Genomic_DNA"/>
</dbReference>
<proteinExistence type="predicted"/>
<dbReference type="Proteomes" id="UP000324629">
    <property type="component" value="Unassembled WGS sequence"/>
</dbReference>
<dbReference type="AlphaFoldDB" id="A0A5J4P542"/>
<evidence type="ECO:0000313" key="2">
    <source>
        <dbReference type="EMBL" id="KAA3682423.1"/>
    </source>
</evidence>
<protein>
    <recommendedName>
        <fullName evidence="4">ATR-interacting protein</fullName>
    </recommendedName>
</protein>
<keyword evidence="3" id="KW-1185">Reference proteome</keyword>
<evidence type="ECO:0000256" key="1">
    <source>
        <dbReference type="SAM" id="MobiDB-lite"/>
    </source>
</evidence>
<gene>
    <name evidence="2" type="ORF">DEA37_0005411</name>
</gene>
<reference evidence="2 3" key="1">
    <citation type="journal article" date="2019" name="Gigascience">
        <title>Whole-genome sequence of the oriental lung fluke Paragonimus westermani.</title>
        <authorList>
            <person name="Oey H."/>
            <person name="Zakrzewski M."/>
            <person name="Narain K."/>
            <person name="Devi K.R."/>
            <person name="Agatsuma T."/>
            <person name="Nawaratna S."/>
            <person name="Gobert G.N."/>
            <person name="Jones M.K."/>
            <person name="Ragan M.A."/>
            <person name="McManus D.P."/>
            <person name="Krause L."/>
        </authorList>
    </citation>
    <scope>NUCLEOTIDE SEQUENCE [LARGE SCALE GENOMIC DNA]</scope>
    <source>
        <strain evidence="2 3">IND2009</strain>
    </source>
</reference>
<accession>A0A5J4P542</accession>
<feature type="region of interest" description="Disordered" evidence="1">
    <location>
        <begin position="230"/>
        <end position="257"/>
    </location>
</feature>